<dbReference type="EMBL" id="MH779514">
    <property type="protein sequence ID" value="AYD84635.1"/>
    <property type="molecule type" value="Genomic_DNA"/>
</dbReference>
<gene>
    <name evidence="1" type="primary">50</name>
    <name evidence="1" type="ORF">SEA_PAITO_50</name>
</gene>
<accession>A0A386KGE5</accession>
<dbReference type="GeneID" id="63925752"/>
<protein>
    <submittedName>
        <fullName evidence="1">Uncharacterized protein</fullName>
    </submittedName>
</protein>
<keyword evidence="2" id="KW-1185">Reference proteome</keyword>
<evidence type="ECO:0000313" key="1">
    <source>
        <dbReference type="EMBL" id="AYD84635.1"/>
    </source>
</evidence>
<name>A0A386KGE5_9CAUD</name>
<reference evidence="1 2" key="1">
    <citation type="submission" date="2018-08" db="EMBL/GenBank/DDBJ databases">
        <authorList>
            <person name="Quesada-Gordillo A."/>
            <person name="Cotto-Pereira A.M."/>
            <person name="Cruz-Lopez C.D."/>
            <person name="Cruz-Ortiz M.A."/>
            <person name="Cruz-Ortiz J.C."/>
            <person name="Davila-Benitez J."/>
            <person name="Deleon-Ruiz I.N."/>
            <person name="Delgado-Rivera C.M."/>
            <person name="Desarden-Rivera Y.C."/>
            <person name="Diaz-Mejia R.M."/>
            <person name="Diaz-Ramos D."/>
            <person name="Estrada-Lozada M."/>
            <person name="Estrada-Mojica S."/>
            <person name="Etienne-Gonzalez P."/>
            <person name="Figueroa-Gomez L."/>
            <person name="Flores-Roque G."/>
            <person name="Gomez-Rosado J.O."/>
            <person name="Gonzalez-Garcia E.M."/>
            <person name="Gonzalez-Leon M.A."/>
            <person name="Gonzalez-Rodriguez J."/>
            <person name="Gonzalez-Santos L.I."/>
            <person name="Goveo-Rivera I.A."/>
            <person name="Gutierrez-Silva J.C."/>
            <person name="Issa-Mahmud S."/>
            <person name="Lopez-Llera J.N."/>
            <person name="Marrero-Visalden G."/>
            <person name="Muyet-Blasini E."/>
            <person name="Ortiz-Torres X.D."/>
            <person name="Palacios-Vallejo J.G."/>
            <person name="Pichardo-Gonzalez P.A."/>
            <person name="Pou-Acosta P.M."/>
            <person name="Rodriguez-Colon F."/>
            <person name="Roig-Laboy C.J."/>
            <person name="Santiago-Mendez J."/>
            <person name="Velez-Velazquez R.M."/>
            <person name="Fernandez-Martinez M."/>
            <person name="Rubin M."/>
            <person name="Vazquez E."/>
            <person name="Garlena R.A."/>
            <person name="Russell D.A."/>
            <person name="Pope W.H."/>
            <person name="Jacobs-Sera D."/>
            <person name="Hatfull G.F."/>
        </authorList>
    </citation>
    <scope>NUCLEOTIDE SEQUENCE [LARGE SCALE GENOMIC DNA]</scope>
</reference>
<organism evidence="1 2">
    <name type="scientific">Mycobacterium phage Paito</name>
    <dbReference type="NCBI Taxonomy" id="2315544"/>
    <lineage>
        <taxon>Viruses</taxon>
        <taxon>Duplodnaviria</taxon>
        <taxon>Heunggongvirae</taxon>
        <taxon>Uroviricota</taxon>
        <taxon>Caudoviricetes</taxon>
        <taxon>Gclasvirinae</taxon>
        <taxon>Liefievirus</taxon>
        <taxon>Liefievirus paito</taxon>
    </lineage>
</organism>
<sequence length="82" mass="9102">MPALTAKQMATNFAIDDAWCPGCGLHRHVHGEHRADCTTEPAPLMCADCDEIRLPSERGAPWQYRPATRTYHCPTHQKGTTA</sequence>
<evidence type="ECO:0000313" key="2">
    <source>
        <dbReference type="Proteomes" id="UP000271313"/>
    </source>
</evidence>
<dbReference type="Proteomes" id="UP000271313">
    <property type="component" value="Segment"/>
</dbReference>
<dbReference type="KEGG" id="vg:63925752"/>
<proteinExistence type="predicted"/>
<dbReference type="RefSeq" id="YP_010051267.1">
    <property type="nucleotide sequence ID" value="NC_054439.1"/>
</dbReference>